<reference evidence="2" key="1">
    <citation type="submission" date="2017-02" db="EMBL/GenBank/DDBJ databases">
        <authorList>
            <person name="Varghese N."/>
            <person name="Submissions S."/>
        </authorList>
    </citation>
    <scope>NUCLEOTIDE SEQUENCE [LARGE SCALE GENOMIC DNA]</scope>
    <source>
        <strain evidence="2">ATCC 27094</strain>
    </source>
</reference>
<dbReference type="Proteomes" id="UP000190092">
    <property type="component" value="Unassembled WGS sequence"/>
</dbReference>
<name>A0A1T4RIP3_9HYPH</name>
<evidence type="ECO:0000313" key="2">
    <source>
        <dbReference type="Proteomes" id="UP000190092"/>
    </source>
</evidence>
<dbReference type="AlphaFoldDB" id="A0A1T4RIP3"/>
<dbReference type="PANTHER" id="PTHR11803:SF39">
    <property type="entry name" value="2-IMINOBUTANOATE_2-IMINOPROPANOATE DEAMINASE"/>
    <property type="match status" value="1"/>
</dbReference>
<dbReference type="RefSeq" id="WP_085935527.1">
    <property type="nucleotide sequence ID" value="NZ_FUWJ01000005.1"/>
</dbReference>
<dbReference type="InterPro" id="IPR006175">
    <property type="entry name" value="YjgF/YER057c/UK114"/>
</dbReference>
<dbReference type="CDD" id="cd00448">
    <property type="entry name" value="YjgF_YER057c_UK114_family"/>
    <property type="match status" value="1"/>
</dbReference>
<protein>
    <submittedName>
        <fullName evidence="1">2-iminobutanoate/2-iminopropanoate deaminase</fullName>
    </submittedName>
</protein>
<evidence type="ECO:0000313" key="1">
    <source>
        <dbReference type="EMBL" id="SKA15852.1"/>
    </source>
</evidence>
<dbReference type="GO" id="GO:0019239">
    <property type="term" value="F:deaminase activity"/>
    <property type="evidence" value="ECO:0007669"/>
    <property type="project" value="TreeGrafter"/>
</dbReference>
<dbReference type="SUPFAM" id="SSF55298">
    <property type="entry name" value="YjgF-like"/>
    <property type="match status" value="1"/>
</dbReference>
<dbReference type="EMBL" id="FUWJ01000005">
    <property type="protein sequence ID" value="SKA15852.1"/>
    <property type="molecule type" value="Genomic_DNA"/>
</dbReference>
<sequence>MSRIEMIKPDVPAFTKFVQRIAVPASPVVRAGDWVFVSGLAPVNAETGGYDILPIDQQARRCLERLTQCLDAAGSSLDRVVKCTLYCSNPAYFATINEIYAEYFGDLKPARLFLCTAGWFGPFDLEIDCVALAR</sequence>
<dbReference type="Pfam" id="PF01042">
    <property type="entry name" value="Ribonuc_L-PSP"/>
    <property type="match status" value="1"/>
</dbReference>
<accession>A0A1T4RIP3</accession>
<dbReference type="Gene3D" id="3.30.1330.40">
    <property type="entry name" value="RutC-like"/>
    <property type="match status" value="1"/>
</dbReference>
<proteinExistence type="predicted"/>
<dbReference type="OrthoDB" id="9809792at2"/>
<gene>
    <name evidence="1" type="ORF">SAMN02745126_03842</name>
</gene>
<dbReference type="InterPro" id="IPR035959">
    <property type="entry name" value="RutC-like_sf"/>
</dbReference>
<dbReference type="STRING" id="225324.SAMN02745126_03842"/>
<dbReference type="GO" id="GO:0005829">
    <property type="term" value="C:cytosol"/>
    <property type="evidence" value="ECO:0007669"/>
    <property type="project" value="TreeGrafter"/>
</dbReference>
<organism evidence="1 2">
    <name type="scientific">Enhydrobacter aerosaccus</name>
    <dbReference type="NCBI Taxonomy" id="225324"/>
    <lineage>
        <taxon>Bacteria</taxon>
        <taxon>Pseudomonadati</taxon>
        <taxon>Pseudomonadota</taxon>
        <taxon>Alphaproteobacteria</taxon>
        <taxon>Hyphomicrobiales</taxon>
        <taxon>Enhydrobacter</taxon>
    </lineage>
</organism>
<keyword evidence="2" id="KW-1185">Reference proteome</keyword>
<dbReference type="PANTHER" id="PTHR11803">
    <property type="entry name" value="2-IMINOBUTANOATE/2-IMINOPROPANOATE DEAMINASE RIDA"/>
    <property type="match status" value="1"/>
</dbReference>